<dbReference type="InterPro" id="IPR015943">
    <property type="entry name" value="WD40/YVTN_repeat-like_dom_sf"/>
</dbReference>
<dbReference type="PANTHER" id="PTHR10644">
    <property type="entry name" value="DNA REPAIR/RNA PROCESSING CPSF FAMILY"/>
    <property type="match status" value="1"/>
</dbReference>
<evidence type="ECO:0000313" key="3">
    <source>
        <dbReference type="Proteomes" id="UP000824998"/>
    </source>
</evidence>
<dbReference type="Gene3D" id="2.130.10.10">
    <property type="entry name" value="YVTN repeat-like/Quinoprotein amine dehydrogenase"/>
    <property type="match status" value="2"/>
</dbReference>
<reference evidence="2" key="1">
    <citation type="journal article" date="2021" name="IMA Fungus">
        <title>Genomic characterization of three marine fungi, including Emericellopsis atlantica sp. nov. with signatures of a generalist lifestyle and marine biomass degradation.</title>
        <authorList>
            <person name="Hagestad O.C."/>
            <person name="Hou L."/>
            <person name="Andersen J.H."/>
            <person name="Hansen E.H."/>
            <person name="Altermark B."/>
            <person name="Li C."/>
            <person name="Kuhnert E."/>
            <person name="Cox R.J."/>
            <person name="Crous P.W."/>
            <person name="Spatafora J.W."/>
            <person name="Lail K."/>
            <person name="Amirebrahimi M."/>
            <person name="Lipzen A."/>
            <person name="Pangilinan J."/>
            <person name="Andreopoulos W."/>
            <person name="Hayes R.D."/>
            <person name="Ng V."/>
            <person name="Grigoriev I.V."/>
            <person name="Jackson S.A."/>
            <person name="Sutton T.D.S."/>
            <person name="Dobson A.D.W."/>
            <person name="Rama T."/>
        </authorList>
    </citation>
    <scope>NUCLEOTIDE SEQUENCE</scope>
    <source>
        <strain evidence="2">TRa018bII</strain>
    </source>
</reference>
<name>A0A9P7YE82_9HELO</name>
<comment type="caution">
    <text evidence="2">The sequence shown here is derived from an EMBL/GenBank/DDBJ whole genome shotgun (WGS) entry which is preliminary data.</text>
</comment>
<protein>
    <submittedName>
        <fullName evidence="2">Mono-functional DNA-alkylating methyl methanesulfonate N-term-domain-containing protein</fullName>
    </submittedName>
</protein>
<sequence>MTFETSSYTNGQWTRRTLDVDTVLQYYDRERREAMASHVEVEDAPVLGLLTQTVIRSPLVHWILPVQIRDQKCNDVAFVGDDFVHIKELRPDRHLWDVVRKENFGARIRNARVVGSMKAFANHQERMSEDPDFKSSDGELPMDFATKRSLSDGQGNEPFLPPQYLVLQLETGDSVFLVLRRTVDGTLEFISSRQRVPKAMLKLQPGMHLTIDPSSRYMAVGCSETLFAIYALYPREELAEQYRQNLSLRPIEFQSFISVRGVILKIEFLHPAPDDEEHIILLVLVVVKGRTRMLLYEWQTGNNMKSIHSTNTRGVALSPEYRSPLLLIPLTIKSAFLLVYEANMTVCSGLLEGNQTFSKIRHKIEPASRYHHGKGVPLWISWARPPRHGKFRSTRDDVYVVREDGVVRFLEIDSELPEFVGAGVNVGHLENNCGTALSILDYTIHLDERHRHSASDDVKGGDMLVIGGDSGAGGTYLIQARKTPLYTEPIRNWSPAGDLATTYSLDTHEDTVAFQGPRSRKVKHEKDHIFACVGKGSNGAIAEFRYGLEARLGIETDYGNHILEVWSLWPTLDSRDDGDDSLFLLSLGDHSAVLRLSGDATVIANDEDFTKLHLDCRTITAGICRGLIVQVTERSIVIKRGDWYRVYEKEDILKVSQRGILLGCGTSIGSSVIQEDHIFFTTTFGGHTYVQVLAPSSPDDMETDHEIGGETVGTVRTVSSHSASVSCIGLCTIARDIHVVVAESLGVSLYLTLININLDDIKRHTLKLPSSQEGEHIISEAIVSIAVAYTNSGLLTFLCGTRNGLLLKVIVQEGSFELISFEHDRFGHSWVIVRRDEHFDSVESFFVNCESKIYYINAEQERSPASCQKVGQKWSIRQIWLTDAMKPDLKQPEIISLARLRPNISGGPDGGIVMISGTSLLLAAFSTQPKTVPRAVAIGGTPLRMIYSHYLKALVVAANIDGKSTLLFIDPATGDDLSLPLLNETGVEVEFISGLGKPDDKVYHMIEWSYVKDNKTWPFIVLTTSSGRGLIVSVKVGPGTNKLGAVCGRSKIGFYTRHKHRHGEPIFSVCGFQDGLIWCVGHRLIYEVLDIRAKRFKRLADYELLTPATSLMFDSGFIYALTMGHSLEVLKVVVDDEGQAYEIVHTHADQVARSTLHHGLTGRGTERPIHLVSDKHCSLVGLWATRDTKADTLMTIFEAQLPHSVLRFRQARVRPIWDPVWRSKSPDITSTILLNGVNTRDSTGDQNSPEMIGLSIDGSVSSYTILGRTTWKFLRFLLDRALRSPKVCEFNYKDGEAPLEPAQSPKIMMHVDGDILRRCLDGHYIEELVCLDTTSKQKKTDEVFSKFCVLLQELHEGTLEGSLNPSGYVQQAYEDLAFFLRPVL</sequence>
<feature type="domain" description="RSE1/DDB1/CPSF1 first beta-propeller" evidence="1">
    <location>
        <begin position="60"/>
        <end position="482"/>
    </location>
</feature>
<organism evidence="2 3">
    <name type="scientific">Amylocarpus encephaloides</name>
    <dbReference type="NCBI Taxonomy" id="45428"/>
    <lineage>
        <taxon>Eukaryota</taxon>
        <taxon>Fungi</taxon>
        <taxon>Dikarya</taxon>
        <taxon>Ascomycota</taxon>
        <taxon>Pezizomycotina</taxon>
        <taxon>Leotiomycetes</taxon>
        <taxon>Helotiales</taxon>
        <taxon>Helotiales incertae sedis</taxon>
        <taxon>Amylocarpus</taxon>
    </lineage>
</organism>
<dbReference type="InterPro" id="IPR018846">
    <property type="entry name" value="Beta-prop_RSE1/DDB1/CPSF1_1st"/>
</dbReference>
<dbReference type="EMBL" id="MU251604">
    <property type="protein sequence ID" value="KAG9231393.1"/>
    <property type="molecule type" value="Genomic_DNA"/>
</dbReference>
<gene>
    <name evidence="2" type="ORF">BJ875DRAFT_407018</name>
</gene>
<proteinExistence type="predicted"/>
<evidence type="ECO:0000259" key="1">
    <source>
        <dbReference type="Pfam" id="PF10433"/>
    </source>
</evidence>
<dbReference type="InterPro" id="IPR050358">
    <property type="entry name" value="RSE1/DDB1/CFT1"/>
</dbReference>
<dbReference type="OrthoDB" id="20774at2759"/>
<accession>A0A9P7YE82</accession>
<dbReference type="Pfam" id="PF10433">
    <property type="entry name" value="Beta-prop_RSE1_1st"/>
    <property type="match status" value="1"/>
</dbReference>
<keyword evidence="3" id="KW-1185">Reference proteome</keyword>
<dbReference type="Proteomes" id="UP000824998">
    <property type="component" value="Unassembled WGS sequence"/>
</dbReference>
<evidence type="ECO:0000313" key="2">
    <source>
        <dbReference type="EMBL" id="KAG9231393.1"/>
    </source>
</evidence>